<dbReference type="RefSeq" id="WP_344624363.1">
    <property type="nucleotide sequence ID" value="NZ_BAAALD010000028.1"/>
</dbReference>
<protein>
    <submittedName>
        <fullName evidence="3">Uncharacterized protein</fullName>
    </submittedName>
</protein>
<reference evidence="3 4" key="1">
    <citation type="journal article" date="2019" name="Int. J. Syst. Evol. Microbiol.">
        <title>The Global Catalogue of Microorganisms (GCM) 10K type strain sequencing project: providing services to taxonomists for standard genome sequencing and annotation.</title>
        <authorList>
            <consortium name="The Broad Institute Genomics Platform"/>
            <consortium name="The Broad Institute Genome Sequencing Center for Infectious Disease"/>
            <person name="Wu L."/>
            <person name="Ma J."/>
        </authorList>
    </citation>
    <scope>NUCLEOTIDE SEQUENCE [LARGE SCALE GENOMIC DNA]</scope>
    <source>
        <strain evidence="3 4">JCM 13002</strain>
    </source>
</reference>
<keyword evidence="2" id="KW-0812">Transmembrane</keyword>
<evidence type="ECO:0000256" key="2">
    <source>
        <dbReference type="SAM" id="Phobius"/>
    </source>
</evidence>
<keyword evidence="4" id="KW-1185">Reference proteome</keyword>
<organism evidence="3 4">
    <name type="scientific">Kitasatospora arboriphila</name>
    <dbReference type="NCBI Taxonomy" id="258052"/>
    <lineage>
        <taxon>Bacteria</taxon>
        <taxon>Bacillati</taxon>
        <taxon>Actinomycetota</taxon>
        <taxon>Actinomycetes</taxon>
        <taxon>Kitasatosporales</taxon>
        <taxon>Streptomycetaceae</taxon>
        <taxon>Kitasatospora</taxon>
    </lineage>
</organism>
<comment type="caution">
    <text evidence="3">The sequence shown here is derived from an EMBL/GenBank/DDBJ whole genome shotgun (WGS) entry which is preliminary data.</text>
</comment>
<proteinExistence type="predicted"/>
<sequence>MTTDIPASPDTGTETGIDTGTETDTEAAAPVVPGRAPRTARLLLAAVLLGPVLGAGIGYAVQAARPETPLPPLAVEALHYPAQPLDPAAAAAAEPKPLAIDGDLRKLLIGRPADAEEWDNYGYGDTGVGWLSAGDKAMMVGDSAGEFRRLMQHHFRRDALLAYRRGDVHYRIELIQFGADDIGSAASAFTIVVPKNGGTIEGTVNGHYEAPAEPEHYADSTEEYYSAQATAVRGSVVMRIEMFSPKPVDGQEIKNLAIRQWERLK</sequence>
<accession>A0ABN1TJ69</accession>
<dbReference type="Proteomes" id="UP001499987">
    <property type="component" value="Unassembled WGS sequence"/>
</dbReference>
<evidence type="ECO:0000256" key="1">
    <source>
        <dbReference type="SAM" id="MobiDB-lite"/>
    </source>
</evidence>
<dbReference type="EMBL" id="BAAALD010000028">
    <property type="protein sequence ID" value="GAA1086698.1"/>
    <property type="molecule type" value="Genomic_DNA"/>
</dbReference>
<keyword evidence="2" id="KW-1133">Transmembrane helix</keyword>
<feature type="transmembrane region" description="Helical" evidence="2">
    <location>
        <begin position="42"/>
        <end position="61"/>
    </location>
</feature>
<name>A0ABN1TJ69_9ACTN</name>
<gene>
    <name evidence="3" type="ORF">GCM10009663_32940</name>
</gene>
<evidence type="ECO:0000313" key="4">
    <source>
        <dbReference type="Proteomes" id="UP001499987"/>
    </source>
</evidence>
<evidence type="ECO:0000313" key="3">
    <source>
        <dbReference type="EMBL" id="GAA1086698.1"/>
    </source>
</evidence>
<feature type="region of interest" description="Disordered" evidence="1">
    <location>
        <begin position="1"/>
        <end position="29"/>
    </location>
</feature>
<keyword evidence="2" id="KW-0472">Membrane</keyword>
<feature type="compositionally biased region" description="Low complexity" evidence="1">
    <location>
        <begin position="10"/>
        <end position="29"/>
    </location>
</feature>